<dbReference type="Pfam" id="PF03454">
    <property type="entry name" value="MoeA_C"/>
    <property type="match status" value="1"/>
</dbReference>
<gene>
    <name evidence="9" type="ORF">QS713_04705</name>
</gene>
<keyword evidence="4 7" id="KW-0500">Molybdenum</keyword>
<comment type="catalytic activity">
    <reaction evidence="6">
        <text>adenylyl-molybdopterin + molybdate = Mo-molybdopterin + AMP + H(+)</text>
        <dbReference type="Rhea" id="RHEA:35047"/>
        <dbReference type="ChEBI" id="CHEBI:15378"/>
        <dbReference type="ChEBI" id="CHEBI:36264"/>
        <dbReference type="ChEBI" id="CHEBI:62727"/>
        <dbReference type="ChEBI" id="CHEBI:71302"/>
        <dbReference type="ChEBI" id="CHEBI:456215"/>
        <dbReference type="EC" id="2.10.1.1"/>
    </reaction>
</comment>
<comment type="cofactor">
    <cofactor evidence="7">
        <name>Mg(2+)</name>
        <dbReference type="ChEBI" id="CHEBI:18420"/>
    </cofactor>
</comment>
<dbReference type="Gene3D" id="3.40.980.10">
    <property type="entry name" value="MoaB/Mog-like domain"/>
    <property type="match status" value="1"/>
</dbReference>
<evidence type="ECO:0000256" key="4">
    <source>
        <dbReference type="ARBA" id="ARBA00022505"/>
    </source>
</evidence>
<evidence type="ECO:0000256" key="2">
    <source>
        <dbReference type="ARBA" id="ARBA00005046"/>
    </source>
</evidence>
<dbReference type="InterPro" id="IPR036688">
    <property type="entry name" value="MoeA_C_domain_IV_sf"/>
</dbReference>
<dbReference type="PANTHER" id="PTHR10192:SF5">
    <property type="entry name" value="GEPHYRIN"/>
    <property type="match status" value="1"/>
</dbReference>
<comment type="function">
    <text evidence="1 7">Catalyzes the insertion of molybdate into adenylated molybdopterin with the concomitant release of AMP.</text>
</comment>
<evidence type="ECO:0000256" key="6">
    <source>
        <dbReference type="ARBA" id="ARBA00047317"/>
    </source>
</evidence>
<evidence type="ECO:0000313" key="10">
    <source>
        <dbReference type="Proteomes" id="UP001247542"/>
    </source>
</evidence>
<evidence type="ECO:0000313" key="9">
    <source>
        <dbReference type="EMBL" id="MDT3767366.1"/>
    </source>
</evidence>
<evidence type="ECO:0000259" key="8">
    <source>
        <dbReference type="SMART" id="SM00852"/>
    </source>
</evidence>
<evidence type="ECO:0000256" key="5">
    <source>
        <dbReference type="ARBA" id="ARBA00023150"/>
    </source>
</evidence>
<keyword evidence="7" id="KW-0479">Metal-binding</keyword>
<name>A0ABU3IAG6_9ACTO</name>
<dbReference type="SMART" id="SM00852">
    <property type="entry name" value="MoCF_biosynth"/>
    <property type="match status" value="1"/>
</dbReference>
<dbReference type="InterPro" id="IPR038987">
    <property type="entry name" value="MoeA-like"/>
</dbReference>
<dbReference type="InterPro" id="IPR036135">
    <property type="entry name" value="MoeA_linker/N_sf"/>
</dbReference>
<dbReference type="Proteomes" id="UP001247542">
    <property type="component" value="Unassembled WGS sequence"/>
</dbReference>
<sequence>MIPVEDYLAKILEGVSPLPTVQTPLLDALGTVVAKDLEAQLAVPPFTNSAMDGFAVRFKDVRGTNPDHPTQLPVQEDLAAGVGGEHALKPGNAARIMTGAPLPAGADTVVKVEDTNIAPGPTDLPGTVTFYQVGNEGANVRAKGEDVNVGDMVIHAGEEVTPALISAAASVGYNELPVHARPRVAVISTGEELVAPGRELSGGQIPDSNSLLIAALAQTWGAEVVFRGRSGDSPEALAQVYDQAAEQADLIITSGGVSAGAFDVVKALGVEHGFEFTKVCMQPGKPQGHGHWETGGRRVKAINLPGNPVSVFVSFTLFVRPVLAAMAGRSEQLATTHAIAATGWKSARNRRQYAPVVARQTDRGLEITPTHVLAGKSHMVATLPRATGLALIPAETSFVDEGSSVAYIQL</sequence>
<dbReference type="EC" id="2.10.1.1" evidence="7"/>
<proteinExistence type="inferred from homology"/>
<dbReference type="SUPFAM" id="SSF53218">
    <property type="entry name" value="Molybdenum cofactor biosynthesis proteins"/>
    <property type="match status" value="1"/>
</dbReference>
<dbReference type="Pfam" id="PF03453">
    <property type="entry name" value="MoeA_N"/>
    <property type="match status" value="1"/>
</dbReference>
<dbReference type="InterPro" id="IPR036425">
    <property type="entry name" value="MoaB/Mog-like_dom_sf"/>
</dbReference>
<dbReference type="NCBIfam" id="TIGR00177">
    <property type="entry name" value="molyb_syn"/>
    <property type="match status" value="1"/>
</dbReference>
<accession>A0ABU3IAG6</accession>
<protein>
    <recommendedName>
        <fullName evidence="7">Molybdopterin molybdenumtransferase</fullName>
        <ecNumber evidence="7">2.10.1.1</ecNumber>
    </recommendedName>
</protein>
<keyword evidence="10" id="KW-1185">Reference proteome</keyword>
<dbReference type="Gene3D" id="2.170.190.11">
    <property type="entry name" value="Molybdopterin biosynthesis moea protein, domain 3"/>
    <property type="match status" value="1"/>
</dbReference>
<dbReference type="Pfam" id="PF00994">
    <property type="entry name" value="MoCF_biosynth"/>
    <property type="match status" value="1"/>
</dbReference>
<dbReference type="SUPFAM" id="SSF63882">
    <property type="entry name" value="MoeA N-terminal region -like"/>
    <property type="match status" value="1"/>
</dbReference>
<keyword evidence="7" id="KW-0808">Transferase</keyword>
<comment type="similarity">
    <text evidence="3 7">Belongs to the MoeA family.</text>
</comment>
<dbReference type="SUPFAM" id="SSF63867">
    <property type="entry name" value="MoeA C-terminal domain-like"/>
    <property type="match status" value="1"/>
</dbReference>
<evidence type="ECO:0000256" key="7">
    <source>
        <dbReference type="RuleBase" id="RU365090"/>
    </source>
</evidence>
<dbReference type="Gene3D" id="2.40.340.10">
    <property type="entry name" value="MoeA, C-terminal, domain IV"/>
    <property type="match status" value="1"/>
</dbReference>
<dbReference type="InterPro" id="IPR005111">
    <property type="entry name" value="MoeA_C_domain_IV"/>
</dbReference>
<organism evidence="9 10">
    <name type="scientific">Gleimia hominis</name>
    <dbReference type="NCBI Taxonomy" id="595468"/>
    <lineage>
        <taxon>Bacteria</taxon>
        <taxon>Bacillati</taxon>
        <taxon>Actinomycetota</taxon>
        <taxon>Actinomycetes</taxon>
        <taxon>Actinomycetales</taxon>
        <taxon>Actinomycetaceae</taxon>
        <taxon>Gleimia</taxon>
    </lineage>
</organism>
<reference evidence="9 10" key="1">
    <citation type="submission" date="2023-06" db="EMBL/GenBank/DDBJ databases">
        <title>Draft genome sequence of Gleimia hominis type strain CCUG 57540T.</title>
        <authorList>
            <person name="Salva-Serra F."/>
            <person name="Cardew S."/>
            <person name="Jensie Markopoulos S."/>
            <person name="Ohlen M."/>
            <person name="Inganas E."/>
            <person name="Svensson-Stadler L."/>
            <person name="Moore E.R.B."/>
        </authorList>
    </citation>
    <scope>NUCLEOTIDE SEQUENCE [LARGE SCALE GENOMIC DNA]</scope>
    <source>
        <strain evidence="9 10">CCUG 57540</strain>
    </source>
</reference>
<comment type="pathway">
    <text evidence="2 7">Cofactor biosynthesis; molybdopterin biosynthesis.</text>
</comment>
<feature type="domain" description="MoaB/Mog" evidence="8">
    <location>
        <begin position="185"/>
        <end position="325"/>
    </location>
</feature>
<dbReference type="CDD" id="cd00887">
    <property type="entry name" value="MoeA"/>
    <property type="match status" value="1"/>
</dbReference>
<evidence type="ECO:0000256" key="1">
    <source>
        <dbReference type="ARBA" id="ARBA00002901"/>
    </source>
</evidence>
<dbReference type="PANTHER" id="PTHR10192">
    <property type="entry name" value="MOLYBDOPTERIN BIOSYNTHESIS PROTEIN"/>
    <property type="match status" value="1"/>
</dbReference>
<dbReference type="EMBL" id="JASXSX010000001">
    <property type="protein sequence ID" value="MDT3767366.1"/>
    <property type="molecule type" value="Genomic_DNA"/>
</dbReference>
<evidence type="ECO:0000256" key="3">
    <source>
        <dbReference type="ARBA" id="ARBA00010763"/>
    </source>
</evidence>
<keyword evidence="5 7" id="KW-0501">Molybdenum cofactor biosynthesis</keyword>
<dbReference type="RefSeq" id="WP_313272853.1">
    <property type="nucleotide sequence ID" value="NZ_JASXSX010000001.1"/>
</dbReference>
<dbReference type="InterPro" id="IPR005110">
    <property type="entry name" value="MoeA_linker/N"/>
</dbReference>
<dbReference type="InterPro" id="IPR001453">
    <property type="entry name" value="MoaB/Mog_dom"/>
</dbReference>
<dbReference type="Gene3D" id="3.90.105.10">
    <property type="entry name" value="Molybdopterin biosynthesis moea protein, domain 2"/>
    <property type="match status" value="1"/>
</dbReference>
<comment type="caution">
    <text evidence="9">The sequence shown here is derived from an EMBL/GenBank/DDBJ whole genome shotgun (WGS) entry which is preliminary data.</text>
</comment>
<keyword evidence="7" id="KW-0460">Magnesium</keyword>
<dbReference type="NCBIfam" id="NF045515">
    <property type="entry name" value="Glp_gephyrin"/>
    <property type="match status" value="1"/>
</dbReference>